<organism evidence="1 2">
    <name type="scientific">Pluteus cervinus</name>
    <dbReference type="NCBI Taxonomy" id="181527"/>
    <lineage>
        <taxon>Eukaryota</taxon>
        <taxon>Fungi</taxon>
        <taxon>Dikarya</taxon>
        <taxon>Basidiomycota</taxon>
        <taxon>Agaricomycotina</taxon>
        <taxon>Agaricomycetes</taxon>
        <taxon>Agaricomycetidae</taxon>
        <taxon>Agaricales</taxon>
        <taxon>Pluteineae</taxon>
        <taxon>Pluteaceae</taxon>
        <taxon>Pluteus</taxon>
    </lineage>
</organism>
<sequence>MLTILLGVTLAYLRVGALPISADLSVSPPTIHTDVSARCDCSGTIGDGRTLYDIVKGCLFTIAACVYRAVHQNIPDPELGFWGRLRVTTKVTLYVLIAPELIIWWAMRQWFGARRVAGLVNDIQPALKWTKTHGQFAQMGGFARKDNKRVLHPDTLLRFLRHDLLDLEELQLTEKEIQDKSKGDVLSKTLVAFQTTWFVFECIARLQQGLPLIELEVVTLAFATLNVITYALWWYKPLNVLCPIYLHVLPEVLDLPTESPVVKGASPMDVSVGGGGSSEVVVKPAAVFDPVSRMSSSGRGAVVGETAKKNMAESGDRSETMPMGTVGRIVAAIKEDIKANGWWCMLWKRLIKEPFLAVALPLKELLDDEKRHDKATHVSTFYAQEIELDDEIYVQGLSSFIGMIFGAIHFISWDSIFPTHVESFHWRTSSIILVVPPLFLLLRAIFTRIYLKTPLRSRRERMAKVLYPFFEKVSFFLGPIPYILARFCVLILAFLALRNLPPDALKNLSWTSYIPHL</sequence>
<evidence type="ECO:0000313" key="1">
    <source>
        <dbReference type="EMBL" id="TFK65788.1"/>
    </source>
</evidence>
<evidence type="ECO:0000313" key="2">
    <source>
        <dbReference type="Proteomes" id="UP000308600"/>
    </source>
</evidence>
<name>A0ACD3AJE2_9AGAR</name>
<proteinExistence type="predicted"/>
<reference evidence="1 2" key="1">
    <citation type="journal article" date="2019" name="Nat. Ecol. Evol.">
        <title>Megaphylogeny resolves global patterns of mushroom evolution.</title>
        <authorList>
            <person name="Varga T."/>
            <person name="Krizsan K."/>
            <person name="Foldi C."/>
            <person name="Dima B."/>
            <person name="Sanchez-Garcia M."/>
            <person name="Sanchez-Ramirez S."/>
            <person name="Szollosi G.J."/>
            <person name="Szarkandi J.G."/>
            <person name="Papp V."/>
            <person name="Albert L."/>
            <person name="Andreopoulos W."/>
            <person name="Angelini C."/>
            <person name="Antonin V."/>
            <person name="Barry K.W."/>
            <person name="Bougher N.L."/>
            <person name="Buchanan P."/>
            <person name="Buyck B."/>
            <person name="Bense V."/>
            <person name="Catcheside P."/>
            <person name="Chovatia M."/>
            <person name="Cooper J."/>
            <person name="Damon W."/>
            <person name="Desjardin D."/>
            <person name="Finy P."/>
            <person name="Geml J."/>
            <person name="Haridas S."/>
            <person name="Hughes K."/>
            <person name="Justo A."/>
            <person name="Karasinski D."/>
            <person name="Kautmanova I."/>
            <person name="Kiss B."/>
            <person name="Kocsube S."/>
            <person name="Kotiranta H."/>
            <person name="LaButti K.M."/>
            <person name="Lechner B.E."/>
            <person name="Liimatainen K."/>
            <person name="Lipzen A."/>
            <person name="Lukacs Z."/>
            <person name="Mihaltcheva S."/>
            <person name="Morgado L.N."/>
            <person name="Niskanen T."/>
            <person name="Noordeloos M.E."/>
            <person name="Ohm R.A."/>
            <person name="Ortiz-Santana B."/>
            <person name="Ovrebo C."/>
            <person name="Racz N."/>
            <person name="Riley R."/>
            <person name="Savchenko A."/>
            <person name="Shiryaev A."/>
            <person name="Soop K."/>
            <person name="Spirin V."/>
            <person name="Szebenyi C."/>
            <person name="Tomsovsky M."/>
            <person name="Tulloss R.E."/>
            <person name="Uehling J."/>
            <person name="Grigoriev I.V."/>
            <person name="Vagvolgyi C."/>
            <person name="Papp T."/>
            <person name="Martin F.M."/>
            <person name="Miettinen O."/>
            <person name="Hibbett D.S."/>
            <person name="Nagy L.G."/>
        </authorList>
    </citation>
    <scope>NUCLEOTIDE SEQUENCE [LARGE SCALE GENOMIC DNA]</scope>
    <source>
        <strain evidence="1 2">NL-1719</strain>
    </source>
</reference>
<accession>A0ACD3AJE2</accession>
<dbReference type="Proteomes" id="UP000308600">
    <property type="component" value="Unassembled WGS sequence"/>
</dbReference>
<keyword evidence="2" id="KW-1185">Reference proteome</keyword>
<dbReference type="EMBL" id="ML208426">
    <property type="protein sequence ID" value="TFK65788.1"/>
    <property type="molecule type" value="Genomic_DNA"/>
</dbReference>
<gene>
    <name evidence="1" type="ORF">BDN72DRAFT_180152</name>
</gene>
<protein>
    <submittedName>
        <fullName evidence="1">Uncharacterized protein</fullName>
    </submittedName>
</protein>